<organism evidence="4 5">
    <name type="scientific">Pseudosporangium ferrugineum</name>
    <dbReference type="NCBI Taxonomy" id="439699"/>
    <lineage>
        <taxon>Bacteria</taxon>
        <taxon>Bacillati</taxon>
        <taxon>Actinomycetota</taxon>
        <taxon>Actinomycetes</taxon>
        <taxon>Micromonosporales</taxon>
        <taxon>Micromonosporaceae</taxon>
        <taxon>Pseudosporangium</taxon>
    </lineage>
</organism>
<dbReference type="PROSITE" id="PS50801">
    <property type="entry name" value="STAS"/>
    <property type="match status" value="1"/>
</dbReference>
<dbReference type="Gene3D" id="3.30.750.24">
    <property type="entry name" value="STAS domain"/>
    <property type="match status" value="1"/>
</dbReference>
<evidence type="ECO:0000313" key="4">
    <source>
        <dbReference type="EMBL" id="PRY29869.1"/>
    </source>
</evidence>
<evidence type="ECO:0000256" key="1">
    <source>
        <dbReference type="ARBA" id="ARBA00009013"/>
    </source>
</evidence>
<dbReference type="InterPro" id="IPR002645">
    <property type="entry name" value="STAS_dom"/>
</dbReference>
<evidence type="ECO:0000259" key="3">
    <source>
        <dbReference type="PROSITE" id="PS50801"/>
    </source>
</evidence>
<evidence type="ECO:0000313" key="5">
    <source>
        <dbReference type="Proteomes" id="UP000239209"/>
    </source>
</evidence>
<dbReference type="SUPFAM" id="SSF52091">
    <property type="entry name" value="SpoIIaa-like"/>
    <property type="match status" value="1"/>
</dbReference>
<name>A0A2T0S8W4_9ACTN</name>
<sequence length="131" mass="13232">MCEVSGCRTKGCIVTMAHFEATTSAADGTVIVALSGECDLEGRDRLTAVLHDAVATATPVVVDLAGVTFIDSSGIHGLVVAHHAAQRAGSRLHLVNASGPVATVLEMTGVDRLLAPPPAAGPARTEDAGHA</sequence>
<evidence type="ECO:0000256" key="2">
    <source>
        <dbReference type="RuleBase" id="RU003749"/>
    </source>
</evidence>
<proteinExistence type="inferred from homology"/>
<dbReference type="InterPro" id="IPR003658">
    <property type="entry name" value="Anti-sigma_ant"/>
</dbReference>
<accession>A0A2T0S8W4</accession>
<dbReference type="NCBIfam" id="TIGR00377">
    <property type="entry name" value="ant_ant_sig"/>
    <property type="match status" value="1"/>
</dbReference>
<comment type="similarity">
    <text evidence="1 2">Belongs to the anti-sigma-factor antagonist family.</text>
</comment>
<dbReference type="AlphaFoldDB" id="A0A2T0S8W4"/>
<dbReference type="CDD" id="cd07043">
    <property type="entry name" value="STAS_anti-anti-sigma_factors"/>
    <property type="match status" value="1"/>
</dbReference>
<dbReference type="Proteomes" id="UP000239209">
    <property type="component" value="Unassembled WGS sequence"/>
</dbReference>
<gene>
    <name evidence="4" type="ORF">CLV70_10537</name>
</gene>
<comment type="caution">
    <text evidence="4">The sequence shown here is derived from an EMBL/GenBank/DDBJ whole genome shotgun (WGS) entry which is preliminary data.</text>
</comment>
<reference evidence="4 5" key="1">
    <citation type="submission" date="2018-03" db="EMBL/GenBank/DDBJ databases">
        <title>Genomic Encyclopedia of Archaeal and Bacterial Type Strains, Phase II (KMG-II): from individual species to whole genera.</title>
        <authorList>
            <person name="Goeker M."/>
        </authorList>
    </citation>
    <scope>NUCLEOTIDE SEQUENCE [LARGE SCALE GENOMIC DNA]</scope>
    <source>
        <strain evidence="4 5">DSM 45348</strain>
    </source>
</reference>
<dbReference type="Pfam" id="PF01740">
    <property type="entry name" value="STAS"/>
    <property type="match status" value="1"/>
</dbReference>
<dbReference type="EMBL" id="PVZG01000005">
    <property type="protein sequence ID" value="PRY29869.1"/>
    <property type="molecule type" value="Genomic_DNA"/>
</dbReference>
<protein>
    <recommendedName>
        <fullName evidence="2">Anti-sigma factor antagonist</fullName>
    </recommendedName>
</protein>
<feature type="domain" description="STAS" evidence="3">
    <location>
        <begin position="19"/>
        <end position="114"/>
    </location>
</feature>
<dbReference type="InterPro" id="IPR036513">
    <property type="entry name" value="STAS_dom_sf"/>
</dbReference>
<dbReference type="PANTHER" id="PTHR33495">
    <property type="entry name" value="ANTI-SIGMA FACTOR ANTAGONIST TM_1081-RELATED-RELATED"/>
    <property type="match status" value="1"/>
</dbReference>
<dbReference type="PANTHER" id="PTHR33495:SF2">
    <property type="entry name" value="ANTI-SIGMA FACTOR ANTAGONIST TM_1081-RELATED"/>
    <property type="match status" value="1"/>
</dbReference>
<keyword evidence="5" id="KW-1185">Reference proteome</keyword>
<dbReference type="GO" id="GO:0043856">
    <property type="term" value="F:anti-sigma factor antagonist activity"/>
    <property type="evidence" value="ECO:0007669"/>
    <property type="project" value="InterPro"/>
</dbReference>